<keyword evidence="2" id="KW-1185">Reference proteome</keyword>
<evidence type="ECO:0000313" key="1">
    <source>
        <dbReference type="EMBL" id="AEG18033.1"/>
    </source>
</evidence>
<organism evidence="1 2">
    <name type="scientific">Methanobacterium paludis (strain DSM 25820 / JCM 18151 / SWAN1)</name>
    <dbReference type="NCBI Taxonomy" id="868131"/>
    <lineage>
        <taxon>Archaea</taxon>
        <taxon>Methanobacteriati</taxon>
        <taxon>Methanobacteriota</taxon>
        <taxon>Methanomada group</taxon>
        <taxon>Methanobacteria</taxon>
        <taxon>Methanobacteriales</taxon>
        <taxon>Methanobacteriaceae</taxon>
        <taxon>Methanobacterium</taxon>
    </lineage>
</organism>
<dbReference type="AlphaFoldDB" id="F6D393"/>
<dbReference type="EMBL" id="CP002772">
    <property type="protein sequence ID" value="AEG18033.1"/>
    <property type="molecule type" value="Genomic_DNA"/>
</dbReference>
<name>F6D393_METPW</name>
<dbReference type="KEGG" id="mew:MSWAN_1010"/>
<dbReference type="GeneID" id="10668513"/>
<proteinExistence type="predicted"/>
<sequence>MRQILKQFLITPAAGKRLIAKAMVKHLSITKALKSGTVAIIAGTTNGYVAEEILSDIGQIEGFSRKSFFRGLVLPPGKPLTSTGRVKDENKFLGDVIIKDGVWQKGATIFDVVDNLTEGDVILKGANAMEVSRRQAAIYIGDPHGGTIGAALQSVIGRRVQLILPVGLEKRVLSDLNELALKLNVPGSQGPRLLPVPGEVVTEIEAISMITGAQAELVAGGGVGGAEGSIWLGVSGQDEELKAAEKLLISVSLEPQFSLD</sequence>
<evidence type="ECO:0000313" key="2">
    <source>
        <dbReference type="Proteomes" id="UP000009231"/>
    </source>
</evidence>
<dbReference type="eggNOG" id="arCOG04883">
    <property type="taxonomic scope" value="Archaea"/>
</dbReference>
<dbReference type="HOGENOM" id="CLU_087835_0_0_2"/>
<dbReference type="RefSeq" id="WP_013825535.1">
    <property type="nucleotide sequence ID" value="NC_015574.1"/>
</dbReference>
<reference evidence="1 2" key="1">
    <citation type="journal article" date="2014" name="Int. J. Syst. Evol. Microbiol.">
        <title>Methanobacterium paludis sp. nov. and a novel strain of Methanobacterium lacus isolated from northern peatlands.</title>
        <authorList>
            <person name="Cadillo-Quiroz H."/>
            <person name="Brauer S.L."/>
            <person name="Goodson N."/>
            <person name="Yavitt J.B."/>
            <person name="Zinder S.H."/>
        </authorList>
    </citation>
    <scope>NUCLEOTIDE SEQUENCE [LARGE SCALE GENOMIC DNA]</scope>
    <source>
        <strain evidence="2">DSM 25820 / JCM 18151 / SWAN1</strain>
    </source>
</reference>
<dbReference type="Proteomes" id="UP000009231">
    <property type="component" value="Chromosome"/>
</dbReference>
<protein>
    <submittedName>
        <fullName evidence="1">Uncharacterized protein</fullName>
    </submittedName>
</protein>
<gene>
    <name evidence="1" type="ordered locus">MSWAN_1010</name>
</gene>
<accession>F6D393</accession>